<keyword evidence="1" id="KW-0560">Oxidoreductase</keyword>
<evidence type="ECO:0000313" key="2">
    <source>
        <dbReference type="EMBL" id="MFC6634223.1"/>
    </source>
</evidence>
<dbReference type="Proteomes" id="UP001596425">
    <property type="component" value="Unassembled WGS sequence"/>
</dbReference>
<dbReference type="PANTHER" id="PTHR40279">
    <property type="entry name" value="PQQC-LIKE PROTEIN"/>
    <property type="match status" value="1"/>
</dbReference>
<evidence type="ECO:0000313" key="3">
    <source>
        <dbReference type="Proteomes" id="UP001596425"/>
    </source>
</evidence>
<protein>
    <submittedName>
        <fullName evidence="2">TenA family transcriptional regulator</fullName>
    </submittedName>
</protein>
<dbReference type="SMART" id="SM01236">
    <property type="entry name" value="Haem_oxygenase_2"/>
    <property type="match status" value="1"/>
</dbReference>
<name>A0ABW1YPB9_9GAMM</name>
<dbReference type="Gene3D" id="1.20.910.10">
    <property type="entry name" value="Heme oxygenase-like"/>
    <property type="match status" value="1"/>
</dbReference>
<dbReference type="InterPro" id="IPR016084">
    <property type="entry name" value="Haem_Oase-like_multi-hlx"/>
</dbReference>
<dbReference type="SUPFAM" id="SSF48613">
    <property type="entry name" value="Heme oxygenase-like"/>
    <property type="match status" value="1"/>
</dbReference>
<evidence type="ECO:0000256" key="1">
    <source>
        <dbReference type="ARBA" id="ARBA00023002"/>
    </source>
</evidence>
<organism evidence="2 3">
    <name type="scientific">Microbulbifer taiwanensis</name>
    <dbReference type="NCBI Taxonomy" id="986746"/>
    <lineage>
        <taxon>Bacteria</taxon>
        <taxon>Pseudomonadati</taxon>
        <taxon>Pseudomonadota</taxon>
        <taxon>Gammaproteobacteria</taxon>
        <taxon>Cellvibrionales</taxon>
        <taxon>Microbulbiferaceae</taxon>
        <taxon>Microbulbifer</taxon>
    </lineage>
</organism>
<dbReference type="InterPro" id="IPR039068">
    <property type="entry name" value="PqqC-like"/>
</dbReference>
<dbReference type="EMBL" id="JBHSVR010000001">
    <property type="protein sequence ID" value="MFC6634223.1"/>
    <property type="molecule type" value="Genomic_DNA"/>
</dbReference>
<gene>
    <name evidence="2" type="ORF">ACFQBM_13065</name>
</gene>
<comment type="caution">
    <text evidence="2">The sequence shown here is derived from an EMBL/GenBank/DDBJ whole genome shotgun (WGS) entry which is preliminary data.</text>
</comment>
<dbReference type="RefSeq" id="WP_193189861.1">
    <property type="nucleotide sequence ID" value="NZ_JACZFR010000009.1"/>
</dbReference>
<proteinExistence type="predicted"/>
<reference evidence="3" key="1">
    <citation type="journal article" date="2019" name="Int. J. Syst. Evol. Microbiol.">
        <title>The Global Catalogue of Microorganisms (GCM) 10K type strain sequencing project: providing services to taxonomists for standard genome sequencing and annotation.</title>
        <authorList>
            <consortium name="The Broad Institute Genomics Platform"/>
            <consortium name="The Broad Institute Genome Sequencing Center for Infectious Disease"/>
            <person name="Wu L."/>
            <person name="Ma J."/>
        </authorList>
    </citation>
    <scope>NUCLEOTIDE SEQUENCE [LARGE SCALE GENOMIC DNA]</scope>
    <source>
        <strain evidence="3">CGMCC 1.13718</strain>
    </source>
</reference>
<keyword evidence="3" id="KW-1185">Reference proteome</keyword>
<sequence length="241" mass="26929">MEMQLELLEASKSALIERLRSHPFLRRCREGAVELDELKVFLAQQGLYSTYFTRYLCAMMANLPGNDEVMALAENLFEELGLEPDSPQPHHLVYRYMLQSFGVRLEDARPLAGTSQLIDSMFRHCRDSRPSAGLGALCLGAEALVPALYTDIVAGFRACGVADKEIEFFLMHIECDDGHAETIRDIMVDIATLDPGQIDIMLGTGSELVDARMRFFDSIEEAYRETLHQPVTAAEPEAIPA</sequence>
<dbReference type="Pfam" id="PF14518">
    <property type="entry name" value="Haem_oxygenas_2"/>
    <property type="match status" value="1"/>
</dbReference>
<accession>A0ABW1YPB9</accession>
<dbReference type="PANTHER" id="PTHR40279:SF3">
    <property type="entry name" value="4-AMINOBENZOATE SYNTHASE"/>
    <property type="match status" value="1"/>
</dbReference>